<evidence type="ECO:0000256" key="6">
    <source>
        <dbReference type="ARBA" id="ARBA00023136"/>
    </source>
</evidence>
<evidence type="ECO:0000256" key="2">
    <source>
        <dbReference type="ARBA" id="ARBA00004236"/>
    </source>
</evidence>
<dbReference type="Proteomes" id="UP000741863">
    <property type="component" value="Unassembled WGS sequence"/>
</dbReference>
<feature type="domain" description="Anti-sigma K factor RskA C-terminal" evidence="11">
    <location>
        <begin position="113"/>
        <end position="255"/>
    </location>
</feature>
<evidence type="ECO:0000313" key="13">
    <source>
        <dbReference type="EMBL" id="MBM7633427.1"/>
    </source>
</evidence>
<evidence type="ECO:0000259" key="12">
    <source>
        <dbReference type="Pfam" id="PF13490"/>
    </source>
</evidence>
<comment type="caution">
    <text evidence="13">The sequence shown here is derived from an EMBL/GenBank/DDBJ whole genome shotgun (WGS) entry which is preliminary data.</text>
</comment>
<protein>
    <recommendedName>
        <fullName evidence="8">Anti-sigma-W factor RsiW</fullName>
    </recommendedName>
    <alternativeName>
        <fullName evidence="10">Regulator of SigK</fullName>
    </alternativeName>
    <alternativeName>
        <fullName evidence="9">Sigma-K anti-sigma factor RskA</fullName>
    </alternativeName>
</protein>
<keyword evidence="3" id="KW-1003">Cell membrane</keyword>
<dbReference type="InterPro" id="IPR018764">
    <property type="entry name" value="RskA_C"/>
</dbReference>
<reference evidence="13 14" key="1">
    <citation type="submission" date="2021-01" db="EMBL/GenBank/DDBJ databases">
        <title>Genomic Encyclopedia of Type Strains, Phase IV (KMG-IV): sequencing the most valuable type-strain genomes for metagenomic binning, comparative biology and taxonomic classification.</title>
        <authorList>
            <person name="Goeker M."/>
        </authorList>
    </citation>
    <scope>NUCLEOTIDE SEQUENCE [LARGE SCALE GENOMIC DNA]</scope>
    <source>
        <strain evidence="13 14">DSM 25540</strain>
    </source>
</reference>
<dbReference type="RefSeq" id="WP_204698063.1">
    <property type="nucleotide sequence ID" value="NZ_JAFBEC010000007.1"/>
</dbReference>
<keyword evidence="6" id="KW-0472">Membrane</keyword>
<evidence type="ECO:0000256" key="1">
    <source>
        <dbReference type="ARBA" id="ARBA00004167"/>
    </source>
</evidence>
<dbReference type="InterPro" id="IPR027383">
    <property type="entry name" value="Znf_put"/>
</dbReference>
<dbReference type="EMBL" id="JAFBEC010000007">
    <property type="protein sequence ID" value="MBM7633427.1"/>
    <property type="molecule type" value="Genomic_DNA"/>
</dbReference>
<evidence type="ECO:0000256" key="3">
    <source>
        <dbReference type="ARBA" id="ARBA00022475"/>
    </source>
</evidence>
<dbReference type="InterPro" id="IPR041916">
    <property type="entry name" value="Anti_sigma_zinc_sf"/>
</dbReference>
<name>A0ABS2PDB9_9BACL</name>
<dbReference type="Pfam" id="PF10099">
    <property type="entry name" value="RskA_C"/>
    <property type="match status" value="1"/>
</dbReference>
<feature type="domain" description="Putative zinc-finger" evidence="12">
    <location>
        <begin position="6"/>
        <end position="35"/>
    </location>
</feature>
<evidence type="ECO:0000256" key="4">
    <source>
        <dbReference type="ARBA" id="ARBA00022692"/>
    </source>
</evidence>
<dbReference type="PANTHER" id="PTHR37461:SF1">
    <property type="entry name" value="ANTI-SIGMA-K FACTOR RSKA"/>
    <property type="match status" value="1"/>
</dbReference>
<evidence type="ECO:0000313" key="14">
    <source>
        <dbReference type="Proteomes" id="UP000741863"/>
    </source>
</evidence>
<keyword evidence="5" id="KW-1133">Transmembrane helix</keyword>
<organism evidence="13 14">
    <name type="scientific">Geomicrobium sediminis</name>
    <dbReference type="NCBI Taxonomy" id="1347788"/>
    <lineage>
        <taxon>Bacteria</taxon>
        <taxon>Bacillati</taxon>
        <taxon>Bacillota</taxon>
        <taxon>Bacilli</taxon>
        <taxon>Bacillales</taxon>
        <taxon>Geomicrobium</taxon>
    </lineage>
</organism>
<evidence type="ECO:0000256" key="10">
    <source>
        <dbReference type="ARBA" id="ARBA00030803"/>
    </source>
</evidence>
<proteinExistence type="inferred from homology"/>
<dbReference type="Pfam" id="PF13490">
    <property type="entry name" value="zf-HC2"/>
    <property type="match status" value="1"/>
</dbReference>
<evidence type="ECO:0000259" key="11">
    <source>
        <dbReference type="Pfam" id="PF10099"/>
    </source>
</evidence>
<gene>
    <name evidence="13" type="ORF">JOD17_002521</name>
</gene>
<comment type="subcellular location">
    <subcellularLocation>
        <location evidence="2">Cell membrane</location>
    </subcellularLocation>
    <subcellularLocation>
        <location evidence="1">Membrane</location>
        <topology evidence="1">Single-pass membrane protein</topology>
    </subcellularLocation>
</comment>
<keyword evidence="4" id="KW-0812">Transmembrane</keyword>
<dbReference type="InterPro" id="IPR051474">
    <property type="entry name" value="Anti-sigma-K/W_factor"/>
</dbReference>
<accession>A0ABS2PDB9</accession>
<comment type="similarity">
    <text evidence="7">Belongs to the zinc-associated anti-sigma factor (ZAS) superfamily. Anti-sigma-W factor family.</text>
</comment>
<dbReference type="Gene3D" id="1.10.10.1320">
    <property type="entry name" value="Anti-sigma factor, zinc-finger domain"/>
    <property type="match status" value="1"/>
</dbReference>
<evidence type="ECO:0000256" key="8">
    <source>
        <dbReference type="ARBA" id="ARBA00024438"/>
    </source>
</evidence>
<dbReference type="PANTHER" id="PTHR37461">
    <property type="entry name" value="ANTI-SIGMA-K FACTOR RSKA"/>
    <property type="match status" value="1"/>
</dbReference>
<evidence type="ECO:0000256" key="5">
    <source>
        <dbReference type="ARBA" id="ARBA00022989"/>
    </source>
</evidence>
<evidence type="ECO:0000256" key="9">
    <source>
        <dbReference type="ARBA" id="ARBA00029829"/>
    </source>
</evidence>
<keyword evidence="14" id="KW-1185">Reference proteome</keyword>
<sequence length="262" mass="29295">MSNHCDHLIDYFNGQLSDEEKRSFEKHLTTCGDCREELRELQELTDDLGFSAEPIEPPSALKQQVLEAAFNKRTPNDVNEEDDNVHNFTTDQESQNSVVVPKNRKKLGWVIPSLAAALLLSLVGNGYAFSQLSTQEEVEPEETAPIESISIDSLAQQLSLQPSEENIPFEARASIVNKDQYQQLIVEANQLTQTEDTQVYQVWLLKEGDPYRAGTFTPAEDGSGMSTFDIDPEMGFDTIAITIEPDETSEVPEGEIVLLEEL</sequence>
<evidence type="ECO:0000256" key="7">
    <source>
        <dbReference type="ARBA" id="ARBA00024353"/>
    </source>
</evidence>